<dbReference type="Proteomes" id="UP001603857">
    <property type="component" value="Unassembled WGS sequence"/>
</dbReference>
<sequence>MFASSDLLLLNFGNTVVLFNLRDKKVEHIRLASNSLNLVSNDFVESLVLPVSESQMESIGLIQT</sequence>
<proteinExistence type="predicted"/>
<protein>
    <submittedName>
        <fullName evidence="1">Uncharacterized protein</fullName>
    </submittedName>
</protein>
<evidence type="ECO:0000313" key="2">
    <source>
        <dbReference type="Proteomes" id="UP001603857"/>
    </source>
</evidence>
<gene>
    <name evidence="1" type="ORF">Fmac_001002</name>
</gene>
<organism evidence="1 2">
    <name type="scientific">Flemingia macrophylla</name>
    <dbReference type="NCBI Taxonomy" id="520843"/>
    <lineage>
        <taxon>Eukaryota</taxon>
        <taxon>Viridiplantae</taxon>
        <taxon>Streptophyta</taxon>
        <taxon>Embryophyta</taxon>
        <taxon>Tracheophyta</taxon>
        <taxon>Spermatophyta</taxon>
        <taxon>Magnoliopsida</taxon>
        <taxon>eudicotyledons</taxon>
        <taxon>Gunneridae</taxon>
        <taxon>Pentapetalae</taxon>
        <taxon>rosids</taxon>
        <taxon>fabids</taxon>
        <taxon>Fabales</taxon>
        <taxon>Fabaceae</taxon>
        <taxon>Papilionoideae</taxon>
        <taxon>50 kb inversion clade</taxon>
        <taxon>NPAAA clade</taxon>
        <taxon>indigoferoid/millettioid clade</taxon>
        <taxon>Phaseoleae</taxon>
        <taxon>Flemingia</taxon>
    </lineage>
</organism>
<comment type="caution">
    <text evidence="1">The sequence shown here is derived from an EMBL/GenBank/DDBJ whole genome shotgun (WGS) entry which is preliminary data.</text>
</comment>
<dbReference type="AlphaFoldDB" id="A0ABD1NFV0"/>
<keyword evidence="2" id="KW-1185">Reference proteome</keyword>
<accession>A0ABD1NFV0</accession>
<reference evidence="1 2" key="1">
    <citation type="submission" date="2024-08" db="EMBL/GenBank/DDBJ databases">
        <title>Insights into the chromosomal genome structure of Flemingia macrophylla.</title>
        <authorList>
            <person name="Ding Y."/>
            <person name="Zhao Y."/>
            <person name="Bi W."/>
            <person name="Wu M."/>
            <person name="Zhao G."/>
            <person name="Gong Y."/>
            <person name="Li W."/>
            <person name="Zhang P."/>
        </authorList>
    </citation>
    <scope>NUCLEOTIDE SEQUENCE [LARGE SCALE GENOMIC DNA]</scope>
    <source>
        <strain evidence="1">DYQJB</strain>
        <tissue evidence="1">Leaf</tissue>
    </source>
</reference>
<name>A0ABD1NFV0_9FABA</name>
<evidence type="ECO:0000313" key="1">
    <source>
        <dbReference type="EMBL" id="KAL2347002.1"/>
    </source>
</evidence>
<dbReference type="EMBL" id="JBGMDY010000001">
    <property type="protein sequence ID" value="KAL2347002.1"/>
    <property type="molecule type" value="Genomic_DNA"/>
</dbReference>